<evidence type="ECO:0000256" key="2">
    <source>
        <dbReference type="SAM" id="MobiDB-lite"/>
    </source>
</evidence>
<evidence type="ECO:0000256" key="1">
    <source>
        <dbReference type="SAM" id="Coils"/>
    </source>
</evidence>
<feature type="coiled-coil region" evidence="1">
    <location>
        <begin position="245"/>
        <end position="396"/>
    </location>
</feature>
<feature type="coiled-coil region" evidence="1">
    <location>
        <begin position="122"/>
        <end position="212"/>
    </location>
</feature>
<accession>A0AAD3H2H1</accession>
<protein>
    <submittedName>
        <fullName evidence="3">Uncharacterized protein</fullName>
    </submittedName>
</protein>
<evidence type="ECO:0000313" key="3">
    <source>
        <dbReference type="EMBL" id="GFH47673.1"/>
    </source>
</evidence>
<keyword evidence="4" id="KW-1185">Reference proteome</keyword>
<feature type="coiled-coil region" evidence="1">
    <location>
        <begin position="760"/>
        <end position="823"/>
    </location>
</feature>
<feature type="compositionally biased region" description="Basic and acidic residues" evidence="2">
    <location>
        <begin position="881"/>
        <end position="895"/>
    </location>
</feature>
<dbReference type="Proteomes" id="UP001054902">
    <property type="component" value="Unassembled WGS sequence"/>
</dbReference>
<dbReference type="Gene3D" id="1.10.287.1490">
    <property type="match status" value="1"/>
</dbReference>
<comment type="caution">
    <text evidence="3">The sequence shown here is derived from an EMBL/GenBank/DDBJ whole genome shotgun (WGS) entry which is preliminary data.</text>
</comment>
<feature type="coiled-coil region" evidence="1">
    <location>
        <begin position="652"/>
        <end position="729"/>
    </location>
</feature>
<sequence length="922" mass="107604">MKISVQAVQCFILSSLLVDKAVSFAPTSIKASSFSINRISRSISKTYYPSLNSSKNDNDESTSSSSSSGTKVVNELVSLFETVNTKQQNYDTENARLKFQLNDILSKYDQTLQDQIALQDTSNALQGQIDTLTQRMQILQAEADRNLNLLQTRNDAMKLLETQKLELEKQLRVLESEQTLRLQTIATVNQEKQKLQEELKQQQYESQEILKSKEKEYEFQSSRIKFQLEEMTTKYEQAKKDQYVLQDIVDSLKRMKQELNEEIVQLKKELQDNRQTIENKDTTISDLQQRISSLETSLKDMENEKTMRLKEIAMMNQEMEKLQVQVSIQETQLFESQKDANQVAARITGEAETEKFKLQTKLSAKTREMDDLKQKMQSMNQEILNVKREADEKIKKMEIVSKLVQKDLEAKSREEKRKIKQKMWKIATQLEDEKLKVAVMKQKYKDGETKQKAEYEQELKALEKEKSKITQDLQYRLDKEEAFYEQAKEDFTQALKLLQSDYVDQESILEAIEADESQKVTKNLLEKVTSARSKKLMEDLEVKYATDISSLEEALKKEREANAKTKKELEKTIQELTNDSSVQQDISTNQLNALKTAMTRKIEELEEQAKAKEMFYAKAKMDFAKNLSKYSKKVTYLEDTLESERNFNSITKVKLQQKVERLTQRNSKLEATSTETLKKLKTIEKKYDEEVKILQDTLENERRSFEEERERLEKQISDMSIKFAQEKKQLEDGLTTQLVTTRKQFQQEIENVKQALEPRISDLAKELNETKENARSEINELKVNHTIELETSKKIANKGKIKIEELVAERDELIKQSEEKSIEKDSFSENNNAKRRVDMDKMKEKLKEIEVPSSQLKDVVPIETKLEMNKIDEDSTEVTESTEKSKVTEERMTDRNKTTGLYDKLINKQKSIIRRKAIRPDF</sequence>
<feature type="region of interest" description="Disordered" evidence="2">
    <location>
        <begin position="50"/>
        <end position="69"/>
    </location>
</feature>
<reference evidence="3 4" key="1">
    <citation type="journal article" date="2021" name="Sci. Rep.">
        <title>The genome of the diatom Chaetoceros tenuissimus carries an ancient integrated fragment of an extant virus.</title>
        <authorList>
            <person name="Hongo Y."/>
            <person name="Kimura K."/>
            <person name="Takaki Y."/>
            <person name="Yoshida Y."/>
            <person name="Baba S."/>
            <person name="Kobayashi G."/>
            <person name="Nagasaki K."/>
            <person name="Hano T."/>
            <person name="Tomaru Y."/>
        </authorList>
    </citation>
    <scope>NUCLEOTIDE SEQUENCE [LARGE SCALE GENOMIC DNA]</scope>
    <source>
        <strain evidence="3 4">NIES-3715</strain>
    </source>
</reference>
<dbReference type="EMBL" id="BLLK01000023">
    <property type="protein sequence ID" value="GFH47673.1"/>
    <property type="molecule type" value="Genomic_DNA"/>
</dbReference>
<feature type="region of interest" description="Disordered" evidence="2">
    <location>
        <begin position="871"/>
        <end position="895"/>
    </location>
</feature>
<name>A0AAD3H2H1_9STRA</name>
<feature type="coiled-coil region" evidence="1">
    <location>
        <begin position="548"/>
        <end position="622"/>
    </location>
</feature>
<dbReference type="AlphaFoldDB" id="A0AAD3H2H1"/>
<proteinExistence type="predicted"/>
<keyword evidence="1" id="KW-0175">Coiled coil</keyword>
<evidence type="ECO:0000313" key="4">
    <source>
        <dbReference type="Proteomes" id="UP001054902"/>
    </source>
</evidence>
<gene>
    <name evidence="3" type="ORF">CTEN210_04147</name>
</gene>
<organism evidence="3 4">
    <name type="scientific">Chaetoceros tenuissimus</name>
    <dbReference type="NCBI Taxonomy" id="426638"/>
    <lineage>
        <taxon>Eukaryota</taxon>
        <taxon>Sar</taxon>
        <taxon>Stramenopiles</taxon>
        <taxon>Ochrophyta</taxon>
        <taxon>Bacillariophyta</taxon>
        <taxon>Coscinodiscophyceae</taxon>
        <taxon>Chaetocerotophycidae</taxon>
        <taxon>Chaetocerotales</taxon>
        <taxon>Chaetocerotaceae</taxon>
        <taxon>Chaetoceros</taxon>
    </lineage>
</organism>
<feature type="coiled-coil region" evidence="1">
    <location>
        <begin position="445"/>
        <end position="472"/>
    </location>
</feature>